<dbReference type="Proteomes" id="UP000198882">
    <property type="component" value="Unassembled WGS sequence"/>
</dbReference>
<evidence type="ECO:0000259" key="1">
    <source>
        <dbReference type="Pfam" id="PF26033"/>
    </source>
</evidence>
<dbReference type="Pfam" id="PF26033">
    <property type="entry name" value="DUF8009"/>
    <property type="match status" value="1"/>
</dbReference>
<organism evidence="2 3">
    <name type="scientific">Natronorubrum texcoconense</name>
    <dbReference type="NCBI Taxonomy" id="1095776"/>
    <lineage>
        <taxon>Archaea</taxon>
        <taxon>Methanobacteriati</taxon>
        <taxon>Methanobacteriota</taxon>
        <taxon>Stenosarchaea group</taxon>
        <taxon>Halobacteria</taxon>
        <taxon>Halobacteriales</taxon>
        <taxon>Natrialbaceae</taxon>
        <taxon>Natronorubrum</taxon>
    </lineage>
</organism>
<dbReference type="InterPro" id="IPR058322">
    <property type="entry name" value="DUF8009"/>
</dbReference>
<name>A0A1G8TTD1_9EURY</name>
<reference evidence="3" key="1">
    <citation type="submission" date="2016-10" db="EMBL/GenBank/DDBJ databases">
        <authorList>
            <person name="Varghese N."/>
            <person name="Submissions S."/>
        </authorList>
    </citation>
    <scope>NUCLEOTIDE SEQUENCE [LARGE SCALE GENOMIC DNA]</scope>
    <source>
        <strain evidence="3">B4,CECT 8067,JCM 17497</strain>
    </source>
</reference>
<feature type="domain" description="DUF8009" evidence="1">
    <location>
        <begin position="4"/>
        <end position="139"/>
    </location>
</feature>
<accession>A0A1G8TTD1</accession>
<dbReference type="STRING" id="1095776.SAMN04515672_0599"/>
<keyword evidence="3" id="KW-1185">Reference proteome</keyword>
<dbReference type="OrthoDB" id="199191at2157"/>
<evidence type="ECO:0000313" key="2">
    <source>
        <dbReference type="EMBL" id="SDJ44836.1"/>
    </source>
</evidence>
<evidence type="ECO:0000313" key="3">
    <source>
        <dbReference type="Proteomes" id="UP000198882"/>
    </source>
</evidence>
<dbReference type="AlphaFoldDB" id="A0A1G8TTD1"/>
<proteinExistence type="predicted"/>
<protein>
    <recommendedName>
        <fullName evidence="1">DUF8009 domain-containing protein</fullName>
    </recommendedName>
</protein>
<dbReference type="RefSeq" id="WP_090303111.1">
    <property type="nucleotide sequence ID" value="NZ_FNFE01000001.1"/>
</dbReference>
<sequence length="140" mass="15562">MAGEEDDDPTAIRSLALSPADAADAYAYTRENPGEAVLRVTPPFHGRMRARIHVYHLDDTELTGAVHVAPQVVIADDVVDDYPTLETELEDVDPSETDRVRRRHGEAVEAWQKRAREAIVDEVTLETDDGPHPVEIKRIG</sequence>
<dbReference type="EMBL" id="FNFE01000001">
    <property type="protein sequence ID" value="SDJ44836.1"/>
    <property type="molecule type" value="Genomic_DNA"/>
</dbReference>
<gene>
    <name evidence="2" type="ORF">SAMN04515672_0599</name>
</gene>